<sequence length="300" mass="34076">MFPMLWAEKHIDIGTNVFDKEWDLLIILDACRVDALKEVSPEFNFLDDINSIWSVGSTSKEWYANTFQGNRPEIGETALVSGNGWVEPLFEGQPNWSYWTMTRHSIWHNSSVINNALDRPLPSKEDFGEYVTVYEDRGGDCGTVALPDDVTNAAIKTGRETNTERMVVHYMQPHAPYLHERDGNKLPKMHNSPFESLRNGSTSREEVWEAYLNNLRLVLHSVENLLANIDADEVVISSDHGELFGECGLYSHIAACPHPALKRVPWVTTSAEDTHQMEPELSTEDINVDTKTRLRDLGYL</sequence>
<evidence type="ECO:0000313" key="2">
    <source>
        <dbReference type="Proteomes" id="UP000053621"/>
    </source>
</evidence>
<organism evidence="1 2">
    <name type="scientific">Haloferax marisrubri</name>
    <dbReference type="NCBI Taxonomy" id="1544719"/>
    <lineage>
        <taxon>Archaea</taxon>
        <taxon>Methanobacteriati</taxon>
        <taxon>Methanobacteriota</taxon>
        <taxon>Stenosarchaea group</taxon>
        <taxon>Halobacteria</taxon>
        <taxon>Halobacteriales</taxon>
        <taxon>Haloferacaceae</taxon>
        <taxon>Haloferax</taxon>
    </lineage>
</organism>
<dbReference type="InterPro" id="IPR017850">
    <property type="entry name" value="Alkaline_phosphatase_core_sf"/>
</dbReference>
<protein>
    <recommendedName>
        <fullName evidence="3">Sulfatase N-terminal domain-containing protein</fullName>
    </recommendedName>
</protein>
<accession>A0A2P4NS61</accession>
<dbReference type="Gene3D" id="3.40.720.10">
    <property type="entry name" value="Alkaline Phosphatase, subunit A"/>
    <property type="match status" value="1"/>
</dbReference>
<proteinExistence type="predicted"/>
<name>A0A2P4NS61_9EURY</name>
<gene>
    <name evidence="1" type="ORF">AUR65_008915</name>
</gene>
<evidence type="ECO:0000313" key="1">
    <source>
        <dbReference type="EMBL" id="POG56005.1"/>
    </source>
</evidence>
<dbReference type="EMBL" id="LOPW02000010">
    <property type="protein sequence ID" value="POG56005.1"/>
    <property type="molecule type" value="Genomic_DNA"/>
</dbReference>
<reference evidence="1" key="1">
    <citation type="submission" date="2017-08" db="EMBL/GenBank/DDBJ databases">
        <title>Haloferax marisrubri sp. nov., isolated from the Discovery deep brine-seawater interface in the Red Sea.</title>
        <authorList>
            <person name="Zhang G."/>
            <person name="Stingl U."/>
        </authorList>
    </citation>
    <scope>NUCLEOTIDE SEQUENCE [LARGE SCALE GENOMIC DNA]</scope>
    <source>
        <strain evidence="1">SB3</strain>
    </source>
</reference>
<keyword evidence="2" id="KW-1185">Reference proteome</keyword>
<dbReference type="SUPFAM" id="SSF53649">
    <property type="entry name" value="Alkaline phosphatase-like"/>
    <property type="match status" value="1"/>
</dbReference>
<dbReference type="AlphaFoldDB" id="A0A2P4NS61"/>
<dbReference type="Proteomes" id="UP000053621">
    <property type="component" value="Unassembled WGS sequence"/>
</dbReference>
<comment type="caution">
    <text evidence="1">The sequence shown here is derived from an EMBL/GenBank/DDBJ whole genome shotgun (WGS) entry which is preliminary data.</text>
</comment>
<evidence type="ECO:0008006" key="3">
    <source>
        <dbReference type="Google" id="ProtNLM"/>
    </source>
</evidence>